<keyword evidence="3" id="KW-1185">Reference proteome</keyword>
<accession>A0AAN9PMS8</accession>
<organism evidence="2 3">
    <name type="scientific">Clitoria ternatea</name>
    <name type="common">Butterfly pea</name>
    <dbReference type="NCBI Taxonomy" id="43366"/>
    <lineage>
        <taxon>Eukaryota</taxon>
        <taxon>Viridiplantae</taxon>
        <taxon>Streptophyta</taxon>
        <taxon>Embryophyta</taxon>
        <taxon>Tracheophyta</taxon>
        <taxon>Spermatophyta</taxon>
        <taxon>Magnoliopsida</taxon>
        <taxon>eudicotyledons</taxon>
        <taxon>Gunneridae</taxon>
        <taxon>Pentapetalae</taxon>
        <taxon>rosids</taxon>
        <taxon>fabids</taxon>
        <taxon>Fabales</taxon>
        <taxon>Fabaceae</taxon>
        <taxon>Papilionoideae</taxon>
        <taxon>50 kb inversion clade</taxon>
        <taxon>NPAAA clade</taxon>
        <taxon>indigoferoid/millettioid clade</taxon>
        <taxon>Phaseoleae</taxon>
        <taxon>Clitoria</taxon>
    </lineage>
</organism>
<comment type="caution">
    <text evidence="2">The sequence shown here is derived from an EMBL/GenBank/DDBJ whole genome shotgun (WGS) entry which is preliminary data.</text>
</comment>
<name>A0AAN9PMS8_CLITE</name>
<feature type="region of interest" description="Disordered" evidence="1">
    <location>
        <begin position="49"/>
        <end position="79"/>
    </location>
</feature>
<dbReference type="EMBL" id="JAYKXN010000003">
    <property type="protein sequence ID" value="KAK7303906.1"/>
    <property type="molecule type" value="Genomic_DNA"/>
</dbReference>
<gene>
    <name evidence="2" type="ORF">RJT34_14824</name>
</gene>
<reference evidence="2 3" key="1">
    <citation type="submission" date="2024-01" db="EMBL/GenBank/DDBJ databases">
        <title>The genomes of 5 underutilized Papilionoideae crops provide insights into root nodulation and disease resistance.</title>
        <authorList>
            <person name="Yuan L."/>
        </authorList>
    </citation>
    <scope>NUCLEOTIDE SEQUENCE [LARGE SCALE GENOMIC DNA]</scope>
    <source>
        <strain evidence="2">LY-2023</strain>
        <tissue evidence="2">Leaf</tissue>
    </source>
</reference>
<evidence type="ECO:0000256" key="1">
    <source>
        <dbReference type="SAM" id="MobiDB-lite"/>
    </source>
</evidence>
<sequence>MSCIPSLNFRYVKLRLEVLYFLSCQSNMGSHFGDYGWIDQRNSVHFSSIESPYSSSPLAEPQEARTHPTQPLNRCFEFN</sequence>
<dbReference type="AlphaFoldDB" id="A0AAN9PMS8"/>
<dbReference type="Proteomes" id="UP001359559">
    <property type="component" value="Unassembled WGS sequence"/>
</dbReference>
<proteinExistence type="predicted"/>
<evidence type="ECO:0000313" key="3">
    <source>
        <dbReference type="Proteomes" id="UP001359559"/>
    </source>
</evidence>
<evidence type="ECO:0000313" key="2">
    <source>
        <dbReference type="EMBL" id="KAK7303906.1"/>
    </source>
</evidence>
<protein>
    <submittedName>
        <fullName evidence="2">Uncharacterized protein</fullName>
    </submittedName>
</protein>